<evidence type="ECO:0000313" key="3">
    <source>
        <dbReference type="Proteomes" id="UP000221511"/>
    </source>
</evidence>
<keyword evidence="3" id="KW-1185">Reference proteome</keyword>
<gene>
    <name evidence="2" type="ORF">PC5_00077</name>
</gene>
<dbReference type="Proteomes" id="UP000221511">
    <property type="component" value="Segment"/>
</dbReference>
<organism evidence="2 3">
    <name type="scientific">Campylobacter phage PC5</name>
    <dbReference type="NCBI Taxonomy" id="1541690"/>
    <lineage>
        <taxon>Viruses</taxon>
        <taxon>Duplodnaviria</taxon>
        <taxon>Heunggongvirae</taxon>
        <taxon>Uroviricota</taxon>
        <taxon>Caudoviricetes</taxon>
        <taxon>Connertonviridae</taxon>
        <taxon>Fletchervirus</taxon>
        <taxon>Fletchervirus PC5</taxon>
    </lineage>
</organism>
<name>A0A1B0XVP3_9CAUD</name>
<feature type="transmembrane region" description="Helical" evidence="1">
    <location>
        <begin position="41"/>
        <end position="61"/>
    </location>
</feature>
<sequence>MNYLLELSPIFIVGLICGLSNYLSDEEDTCAGKHIKCILKYIFNSAVLCTIIYCILTSLELPYLTKIGIASAITYLGIDKAMSLIKEFIHLKK</sequence>
<keyword evidence="1" id="KW-1133">Transmembrane helix</keyword>
<accession>A0A1B0XVP3</accession>
<keyword evidence="1" id="KW-0812">Transmembrane</keyword>
<keyword evidence="1" id="KW-0472">Membrane</keyword>
<proteinExistence type="predicted"/>
<reference evidence="2 3" key="1">
    <citation type="submission" date="2016-05" db="EMBL/GenBank/DDBJ databases">
        <title>Campylobacter bacteriophages isolated in Slovenia.</title>
        <authorList>
            <person name="Janez N."/>
            <person name="Peterka M."/>
            <person name="Accetto T."/>
        </authorList>
    </citation>
    <scope>NUCLEOTIDE SEQUENCE [LARGE SCALE GENOMIC DNA]</scope>
</reference>
<protein>
    <recommendedName>
        <fullName evidence="4">Holin</fullName>
    </recommendedName>
</protein>
<evidence type="ECO:0000256" key="1">
    <source>
        <dbReference type="SAM" id="Phobius"/>
    </source>
</evidence>
<dbReference type="EMBL" id="KX229736">
    <property type="protein sequence ID" value="ANH51199.1"/>
    <property type="molecule type" value="Genomic_DNA"/>
</dbReference>
<evidence type="ECO:0000313" key="2">
    <source>
        <dbReference type="EMBL" id="ANH51199.1"/>
    </source>
</evidence>
<evidence type="ECO:0008006" key="4">
    <source>
        <dbReference type="Google" id="ProtNLM"/>
    </source>
</evidence>